<evidence type="ECO:0000259" key="1">
    <source>
        <dbReference type="Pfam" id="PF22421"/>
    </source>
</evidence>
<sequence>NILDLLVKTKLASSKAEAKRLILQKGVKINSKVQKDWKAIIEIKKGLIVQKGKRHFAKIN</sequence>
<dbReference type="InterPro" id="IPR036986">
    <property type="entry name" value="S4_RNA-bd_sf"/>
</dbReference>
<comment type="caution">
    <text evidence="2">The sequence shown here is derived from an EMBL/GenBank/DDBJ whole genome shotgun (WGS) entry which is preliminary data.</text>
</comment>
<dbReference type="PROSITE" id="PS50889">
    <property type="entry name" value="S4"/>
    <property type="match status" value="1"/>
</dbReference>
<feature type="domain" description="Tyrosine--tRNA ligase SYY-like C-terminal" evidence="1">
    <location>
        <begin position="1"/>
        <end position="57"/>
    </location>
</feature>
<dbReference type="Gene3D" id="3.10.290.10">
    <property type="entry name" value="RNA-binding S4 domain"/>
    <property type="match status" value="1"/>
</dbReference>
<dbReference type="AlphaFoldDB" id="X1JNQ6"/>
<organism evidence="2">
    <name type="scientific">marine sediment metagenome</name>
    <dbReference type="NCBI Taxonomy" id="412755"/>
    <lineage>
        <taxon>unclassified sequences</taxon>
        <taxon>metagenomes</taxon>
        <taxon>ecological metagenomes</taxon>
    </lineage>
</organism>
<gene>
    <name evidence="2" type="ORF">S06H3_01076</name>
</gene>
<dbReference type="SUPFAM" id="SSF55174">
    <property type="entry name" value="Alpha-L RNA-binding motif"/>
    <property type="match status" value="1"/>
</dbReference>
<protein>
    <recommendedName>
        <fullName evidence="1">Tyrosine--tRNA ligase SYY-like C-terminal domain-containing protein</fullName>
    </recommendedName>
</protein>
<name>X1JNQ6_9ZZZZ</name>
<feature type="non-terminal residue" evidence="2">
    <location>
        <position position="1"/>
    </location>
</feature>
<dbReference type="Pfam" id="PF22421">
    <property type="entry name" value="SYY_C-terminal"/>
    <property type="match status" value="1"/>
</dbReference>
<dbReference type="InterPro" id="IPR054608">
    <property type="entry name" value="SYY-like_C"/>
</dbReference>
<accession>X1JNQ6</accession>
<dbReference type="EMBL" id="BARV01000248">
    <property type="protein sequence ID" value="GAH95702.1"/>
    <property type="molecule type" value="Genomic_DNA"/>
</dbReference>
<reference evidence="2" key="1">
    <citation type="journal article" date="2014" name="Front. Microbiol.">
        <title>High frequency of phylogenetically diverse reductive dehalogenase-homologous genes in deep subseafloor sedimentary metagenomes.</title>
        <authorList>
            <person name="Kawai M."/>
            <person name="Futagami T."/>
            <person name="Toyoda A."/>
            <person name="Takaki Y."/>
            <person name="Nishi S."/>
            <person name="Hori S."/>
            <person name="Arai W."/>
            <person name="Tsubouchi T."/>
            <person name="Morono Y."/>
            <person name="Uchiyama I."/>
            <person name="Ito T."/>
            <person name="Fujiyama A."/>
            <person name="Inagaki F."/>
            <person name="Takami H."/>
        </authorList>
    </citation>
    <scope>NUCLEOTIDE SEQUENCE</scope>
    <source>
        <strain evidence="2">Expedition CK06-06</strain>
    </source>
</reference>
<dbReference type="CDD" id="cd00165">
    <property type="entry name" value="S4"/>
    <property type="match status" value="1"/>
</dbReference>
<dbReference type="GO" id="GO:0003723">
    <property type="term" value="F:RNA binding"/>
    <property type="evidence" value="ECO:0007669"/>
    <property type="project" value="InterPro"/>
</dbReference>
<evidence type="ECO:0000313" key="2">
    <source>
        <dbReference type="EMBL" id="GAH95702.1"/>
    </source>
</evidence>
<proteinExistence type="predicted"/>